<organism evidence="1 2">
    <name type="scientific">Engystomops pustulosus</name>
    <name type="common">Tungara frog</name>
    <name type="synonym">Physalaemus pustulosus</name>
    <dbReference type="NCBI Taxonomy" id="76066"/>
    <lineage>
        <taxon>Eukaryota</taxon>
        <taxon>Metazoa</taxon>
        <taxon>Chordata</taxon>
        <taxon>Craniata</taxon>
        <taxon>Vertebrata</taxon>
        <taxon>Euteleostomi</taxon>
        <taxon>Amphibia</taxon>
        <taxon>Batrachia</taxon>
        <taxon>Anura</taxon>
        <taxon>Neobatrachia</taxon>
        <taxon>Hyloidea</taxon>
        <taxon>Leptodactylidae</taxon>
        <taxon>Leiuperinae</taxon>
        <taxon>Engystomops</taxon>
    </lineage>
</organism>
<name>A0AAV6YQJ2_ENGPU</name>
<dbReference type="AlphaFoldDB" id="A0AAV6YQJ2"/>
<evidence type="ECO:0000313" key="1">
    <source>
        <dbReference type="EMBL" id="KAG8536053.1"/>
    </source>
</evidence>
<proteinExistence type="predicted"/>
<keyword evidence="2" id="KW-1185">Reference proteome</keyword>
<accession>A0AAV6YQJ2</accession>
<protein>
    <submittedName>
        <fullName evidence="1">Uncharacterized protein</fullName>
    </submittedName>
</protein>
<dbReference type="Proteomes" id="UP000824782">
    <property type="component" value="Unassembled WGS sequence"/>
</dbReference>
<evidence type="ECO:0000313" key="2">
    <source>
        <dbReference type="Proteomes" id="UP000824782"/>
    </source>
</evidence>
<reference evidence="1" key="1">
    <citation type="thesis" date="2020" institute="ProQuest LLC" country="789 East Eisenhower Parkway, Ann Arbor, MI, USA">
        <title>Comparative Genomics and Chromosome Evolution.</title>
        <authorList>
            <person name="Mudd A.B."/>
        </authorList>
    </citation>
    <scope>NUCLEOTIDE SEQUENCE</scope>
    <source>
        <strain evidence="1">237g6f4</strain>
        <tissue evidence="1">Blood</tissue>
    </source>
</reference>
<sequence>MQMIHFAKFSIGFPGVGQRPGGSQLPGGCRYMEVPAESACLTRISPNRLLNRSSQKMKKRNSLPCPAM</sequence>
<comment type="caution">
    <text evidence="1">The sequence shown here is derived from an EMBL/GenBank/DDBJ whole genome shotgun (WGS) entry which is preliminary data.</text>
</comment>
<gene>
    <name evidence="1" type="ORF">GDO81_027197</name>
</gene>
<dbReference type="EMBL" id="WNYA01051263">
    <property type="protein sequence ID" value="KAG8536053.1"/>
    <property type="molecule type" value="Genomic_DNA"/>
</dbReference>